<sequence>MGNCCSGFFDRNRDGKVTASEVFKTIGEAINLLGSVAKTAQMYVQALEAAGIDTKGTLDVLRRINTIAEASSGVADTLAKIKVPTKLEEIGDVDGDGDFDKDDVLAYLENSQRVCDALIAAGVNTAEIQKYRDDVQKVIDVVRAGPALSEVHRAVAAPV</sequence>
<name>A0A0W0XH12_9GAMM</name>
<organism evidence="1 2">
    <name type="scientific">Legionella oakridgensis</name>
    <dbReference type="NCBI Taxonomy" id="29423"/>
    <lineage>
        <taxon>Bacteria</taxon>
        <taxon>Pseudomonadati</taxon>
        <taxon>Pseudomonadota</taxon>
        <taxon>Gammaproteobacteria</taxon>
        <taxon>Legionellales</taxon>
        <taxon>Legionellaceae</taxon>
        <taxon>Legionella</taxon>
    </lineage>
</organism>
<proteinExistence type="predicted"/>
<dbReference type="AlphaFoldDB" id="A0A0W0XH12"/>
<evidence type="ECO:0008006" key="3">
    <source>
        <dbReference type="Google" id="ProtNLM"/>
    </source>
</evidence>
<dbReference type="SUPFAM" id="SSF47473">
    <property type="entry name" value="EF-hand"/>
    <property type="match status" value="1"/>
</dbReference>
<protein>
    <recommendedName>
        <fullName evidence="3">EF hand</fullName>
    </recommendedName>
</protein>
<evidence type="ECO:0000313" key="2">
    <source>
        <dbReference type="Proteomes" id="UP000054858"/>
    </source>
</evidence>
<dbReference type="InterPro" id="IPR011992">
    <property type="entry name" value="EF-hand-dom_pair"/>
</dbReference>
<gene>
    <name evidence="1" type="ORF">Loak_0428</name>
</gene>
<evidence type="ECO:0000313" key="1">
    <source>
        <dbReference type="EMBL" id="KTD43878.1"/>
    </source>
</evidence>
<reference evidence="1 2" key="1">
    <citation type="submission" date="2015-11" db="EMBL/GenBank/DDBJ databases">
        <title>Genomic analysis of 38 Legionella species identifies large and diverse effector repertoires.</title>
        <authorList>
            <person name="Burstein D."/>
            <person name="Amaro F."/>
            <person name="Zusman T."/>
            <person name="Lifshitz Z."/>
            <person name="Cohen O."/>
            <person name="Gilbert J.A."/>
            <person name="Pupko T."/>
            <person name="Shuman H.A."/>
            <person name="Segal G."/>
        </authorList>
    </citation>
    <scope>NUCLEOTIDE SEQUENCE [LARGE SCALE GENOMIC DNA]</scope>
    <source>
        <strain evidence="1 2">Oak Ridge-10</strain>
    </source>
</reference>
<accession>A0A0W0XH12</accession>
<dbReference type="PROSITE" id="PS00018">
    <property type="entry name" value="EF_HAND_1"/>
    <property type="match status" value="1"/>
</dbReference>
<dbReference type="Proteomes" id="UP000054858">
    <property type="component" value="Unassembled WGS sequence"/>
</dbReference>
<dbReference type="EMBL" id="LNYP01000006">
    <property type="protein sequence ID" value="KTD43878.1"/>
    <property type="molecule type" value="Genomic_DNA"/>
</dbReference>
<dbReference type="RefSeq" id="WP_025385003.1">
    <property type="nucleotide sequence ID" value="NZ_LCUA01000006.1"/>
</dbReference>
<dbReference type="PATRIC" id="fig|29423.5.peg.443"/>
<comment type="caution">
    <text evidence="1">The sequence shown here is derived from an EMBL/GenBank/DDBJ whole genome shotgun (WGS) entry which is preliminary data.</text>
</comment>
<dbReference type="InterPro" id="IPR018247">
    <property type="entry name" value="EF_Hand_1_Ca_BS"/>
</dbReference>